<evidence type="ECO:0000256" key="2">
    <source>
        <dbReference type="SAM" id="SignalP"/>
    </source>
</evidence>
<gene>
    <name evidence="3" type="ORF">DFP80_10649</name>
</gene>
<dbReference type="GO" id="GO:0055085">
    <property type="term" value="P:transmembrane transport"/>
    <property type="evidence" value="ECO:0007669"/>
    <property type="project" value="InterPro"/>
</dbReference>
<organism evidence="3 4">
    <name type="scientific">Marinomonas rhizomae</name>
    <dbReference type="NCBI Taxonomy" id="491948"/>
    <lineage>
        <taxon>Bacteria</taxon>
        <taxon>Pseudomonadati</taxon>
        <taxon>Pseudomonadota</taxon>
        <taxon>Gammaproteobacteria</taxon>
        <taxon>Oceanospirillales</taxon>
        <taxon>Oceanospirillaceae</taxon>
        <taxon>Marinomonas</taxon>
    </lineage>
</organism>
<dbReference type="PANTHER" id="PTHR33376">
    <property type="match status" value="1"/>
</dbReference>
<dbReference type="InterPro" id="IPR038404">
    <property type="entry name" value="TRAP_DctP_sf"/>
</dbReference>
<accession>A0A366JAU7</accession>
<dbReference type="InterPro" id="IPR018389">
    <property type="entry name" value="DctP_fam"/>
</dbReference>
<dbReference type="OrthoDB" id="9177965at2"/>
<dbReference type="NCBIfam" id="NF037995">
    <property type="entry name" value="TRAP_S1"/>
    <property type="match status" value="1"/>
</dbReference>
<keyword evidence="1 2" id="KW-0732">Signal</keyword>
<evidence type="ECO:0000313" key="3">
    <source>
        <dbReference type="EMBL" id="RBP83404.1"/>
    </source>
</evidence>
<dbReference type="RefSeq" id="WP_113916389.1">
    <property type="nucleotide sequence ID" value="NZ_QNSE01000006.1"/>
</dbReference>
<protein>
    <submittedName>
        <fullName evidence="3">TRAP-type C4-dicarboxylate transport system substrate-binding protein</fullName>
    </submittedName>
</protein>
<evidence type="ECO:0000256" key="1">
    <source>
        <dbReference type="ARBA" id="ARBA00022729"/>
    </source>
</evidence>
<feature type="chain" id="PRO_5016784470" evidence="2">
    <location>
        <begin position="24"/>
        <end position="345"/>
    </location>
</feature>
<proteinExistence type="predicted"/>
<reference evidence="3 4" key="1">
    <citation type="submission" date="2018-06" db="EMBL/GenBank/DDBJ databases">
        <title>Genomic Encyclopedia of Type Strains, Phase III (KMG-III): the genomes of soil and plant-associated and newly described type strains.</title>
        <authorList>
            <person name="Whitman W."/>
        </authorList>
    </citation>
    <scope>NUCLEOTIDE SEQUENCE [LARGE SCALE GENOMIC DNA]</scope>
    <source>
        <strain evidence="3 4">CECT 7377</strain>
    </source>
</reference>
<dbReference type="AlphaFoldDB" id="A0A366JAU7"/>
<name>A0A366JAU7_9GAMM</name>
<dbReference type="PANTHER" id="PTHR33376:SF15">
    <property type="entry name" value="BLL6794 PROTEIN"/>
    <property type="match status" value="1"/>
</dbReference>
<dbReference type="Pfam" id="PF03480">
    <property type="entry name" value="DctP"/>
    <property type="match status" value="1"/>
</dbReference>
<dbReference type="Gene3D" id="3.40.190.170">
    <property type="entry name" value="Bacterial extracellular solute-binding protein, family 7"/>
    <property type="match status" value="1"/>
</dbReference>
<sequence length="345" mass="38678">MRKFRLQSLALIAGSILSINAIAAEPEYTFKLHHMLPPVSNAHTNFLQPWAEKVEAESNGRIKIDIYPAMQLGGKPPQLFDQVRKGVVDLSWTVTGYTPGRFPKSTVFELPFIPLSARITSMALQEYAEKEMQDEMKDVHLLAMHTHFPGSLHSREKDIKSLEDLEDMKVRAPNKMMADAFGLLGANTVFLPVPSMPSALSKGVIDVAVLPFEVVKPLKIDELAPHHTEFKGDRGLYTNTFIFSMNKDAYESLPADLKAVIDRNSGVNLAGFIGDAFDAYEVGARGDAMKRGNTFSLIEGAEFDRWKEKLAPVTEQWLKEMNDDGYDGQRLLDEAKDLIKKYQNF</sequence>
<feature type="signal peptide" evidence="2">
    <location>
        <begin position="1"/>
        <end position="23"/>
    </location>
</feature>
<keyword evidence="4" id="KW-1185">Reference proteome</keyword>
<evidence type="ECO:0000313" key="4">
    <source>
        <dbReference type="Proteomes" id="UP000252792"/>
    </source>
</evidence>
<comment type="caution">
    <text evidence="3">The sequence shown here is derived from an EMBL/GenBank/DDBJ whole genome shotgun (WGS) entry which is preliminary data.</text>
</comment>
<dbReference type="Proteomes" id="UP000252792">
    <property type="component" value="Unassembled WGS sequence"/>
</dbReference>
<dbReference type="CDD" id="cd13665">
    <property type="entry name" value="PBP2_TRAP_Dctp3_4"/>
    <property type="match status" value="1"/>
</dbReference>
<dbReference type="EMBL" id="QNSE01000006">
    <property type="protein sequence ID" value="RBP83404.1"/>
    <property type="molecule type" value="Genomic_DNA"/>
</dbReference>